<dbReference type="OrthoDB" id="9760040at2"/>
<dbReference type="PANTHER" id="PTHR33361">
    <property type="entry name" value="GLR0591 PROTEIN"/>
    <property type="match status" value="1"/>
</dbReference>
<proteinExistence type="predicted"/>
<organism evidence="1 2">
    <name type="scientific">Ancrocorticia populi</name>
    <dbReference type="NCBI Taxonomy" id="2175228"/>
    <lineage>
        <taxon>Bacteria</taxon>
        <taxon>Bacillati</taxon>
        <taxon>Actinomycetota</taxon>
        <taxon>Actinomycetes</taxon>
        <taxon>Actinomycetales</taxon>
        <taxon>Actinomycetaceae</taxon>
        <taxon>Ancrocorticia</taxon>
    </lineage>
</organism>
<dbReference type="Pfam" id="PF05960">
    <property type="entry name" value="DUF885"/>
    <property type="match status" value="1"/>
</dbReference>
<name>A0A2V1K7G1_9ACTO</name>
<dbReference type="RefSeq" id="WP_109092908.1">
    <property type="nucleotide sequence ID" value="NZ_QETB01000001.1"/>
</dbReference>
<dbReference type="PANTHER" id="PTHR33361:SF2">
    <property type="entry name" value="DUF885 DOMAIN-CONTAINING PROTEIN"/>
    <property type="match status" value="1"/>
</dbReference>
<evidence type="ECO:0000313" key="1">
    <source>
        <dbReference type="EMBL" id="PWF27408.1"/>
    </source>
</evidence>
<protein>
    <submittedName>
        <fullName evidence="1">DUF885 domain-containing protein</fullName>
    </submittedName>
</protein>
<keyword evidence="2" id="KW-1185">Reference proteome</keyword>
<dbReference type="EMBL" id="QETB01000001">
    <property type="protein sequence ID" value="PWF27408.1"/>
    <property type="molecule type" value="Genomic_DNA"/>
</dbReference>
<reference evidence="2" key="1">
    <citation type="submission" date="2018-05" db="EMBL/GenBank/DDBJ databases">
        <authorList>
            <person name="Li Y."/>
        </authorList>
    </citation>
    <scope>NUCLEOTIDE SEQUENCE [LARGE SCALE GENOMIC DNA]</scope>
    <source>
        <strain evidence="2">sk1b4</strain>
    </source>
</reference>
<gene>
    <name evidence="1" type="ORF">DD236_03205</name>
</gene>
<evidence type="ECO:0000313" key="2">
    <source>
        <dbReference type="Proteomes" id="UP000245283"/>
    </source>
</evidence>
<dbReference type="InterPro" id="IPR010281">
    <property type="entry name" value="DUF885"/>
</dbReference>
<comment type="caution">
    <text evidence="1">The sequence shown here is derived from an EMBL/GenBank/DDBJ whole genome shotgun (WGS) entry which is preliminary data.</text>
</comment>
<dbReference type="Proteomes" id="UP000245283">
    <property type="component" value="Unassembled WGS sequence"/>
</dbReference>
<dbReference type="AlphaFoldDB" id="A0A2V1K7G1"/>
<accession>A0A2V1K7G1</accession>
<sequence length="553" mass="61394">MTTAIDELSNSYFYSLLKMFPDLATSVGIEGGDEGAFPDYSPAGTAAYKALIEETLTALAPLTPESPQDEVGAAALRERLTCELDLINAGEVTGQLNVIECPLTGVRDIFDLMPTDTEPQWETIARRLRAVEPAFAGYKESLFTRLKEGPAFPARQVARCAEQCDSQADPDTSNFTKLAAAGAEAFPALTEELEEAAAIARTSFEALATFLREKIAPSAIEQDGVGRERYERFSRGFLGATVDLDETYEWGKAELARIIAEQEEIATQLYGPGTTVAEAMERLNNDPDRQLHSTTELRTWMQETADGAMEAISGTYFDVPDAMKTMECMVLEDGTGGIYYTAPTDDFSRPGRMWWSVPAGVTDFATWQEKTTVFHEGVPGHHLQLGLATFMRDELNLWRRHCCWTSGHGEGWALYAEQLMAELGFQHDPGDRMGVLDSMRLRAARVVVDLGVHLGKDAGDYGNGPWDHDSAWKFLRENVAMEENFLSFELDRYLGWPGQAPSYKIGQRIWNELREEAKTRAEEAGEEFDMKAWHMKALRLGGLGLDTLAEALR</sequence>